<sequence>MNIKTQIDVLPDILSLRKWITLCILILTGVALKCQALSYDEPAEGPEAGVIYVTKGTIVFIADPDIKIKQVLISKDRKKVQAKSHKKPQSIKSSETKQTAKAERVKATAILYSKNSSSGNDWSAPGGKDIFFVASAGENQIKSACHRSSDVLYVQNYVYKTSMVSGRWDDLFLDHHFSESHAIRPPPVIV</sequence>
<organism evidence="2 3">
    <name type="scientific">Chryseobacterium indologenes</name>
    <name type="common">Flavobacterium indologenes</name>
    <dbReference type="NCBI Taxonomy" id="253"/>
    <lineage>
        <taxon>Bacteria</taxon>
        <taxon>Pseudomonadati</taxon>
        <taxon>Bacteroidota</taxon>
        <taxon>Flavobacteriia</taxon>
        <taxon>Flavobacteriales</taxon>
        <taxon>Weeksellaceae</taxon>
        <taxon>Chryseobacterium group</taxon>
        <taxon>Chryseobacterium</taxon>
    </lineage>
</organism>
<name>A0A0N0IWY9_CHRID</name>
<evidence type="ECO:0000256" key="1">
    <source>
        <dbReference type="SAM" id="MobiDB-lite"/>
    </source>
</evidence>
<reference evidence="3" key="2">
    <citation type="submission" date="2015-09" db="EMBL/GenBank/DDBJ databases">
        <title>Draft genome sequence of a multidrug-resistant Chryseobacterium indologenes isolate from Malaysia.</title>
        <authorList>
            <person name="Yu C.Y."/>
            <person name="Ang G.Y."/>
            <person name="Chan K.-G."/>
        </authorList>
    </citation>
    <scope>NUCLEOTIDE SEQUENCE [LARGE SCALE GENOMIC DNA]</scope>
    <source>
        <strain evidence="3">CI_885</strain>
    </source>
</reference>
<dbReference type="Proteomes" id="UP000037953">
    <property type="component" value="Unassembled WGS sequence"/>
</dbReference>
<feature type="region of interest" description="Disordered" evidence="1">
    <location>
        <begin position="80"/>
        <end position="100"/>
    </location>
</feature>
<feature type="compositionally biased region" description="Basic residues" evidence="1">
    <location>
        <begin position="80"/>
        <end position="89"/>
    </location>
</feature>
<dbReference type="PATRIC" id="fig|253.9.peg.3545"/>
<accession>A0A0N0IWY9</accession>
<comment type="caution">
    <text evidence="2">The sequence shown here is derived from an EMBL/GenBank/DDBJ whole genome shotgun (WGS) entry which is preliminary data.</text>
</comment>
<protein>
    <submittedName>
        <fullName evidence="2">Uncharacterized protein</fullName>
    </submittedName>
</protein>
<dbReference type="AlphaFoldDB" id="A0A0N0IWY9"/>
<dbReference type="RefSeq" id="WP_062698435.1">
    <property type="nucleotide sequence ID" value="NZ_LJOD01000004.1"/>
</dbReference>
<gene>
    <name evidence="2" type="ORF">AOB46_08965</name>
</gene>
<proteinExistence type="predicted"/>
<dbReference type="EMBL" id="LJOD01000004">
    <property type="protein sequence ID" value="KPE51764.1"/>
    <property type="molecule type" value="Genomic_DNA"/>
</dbReference>
<reference evidence="2 3" key="1">
    <citation type="journal article" date="2015" name="Genom Data">
        <title>Draft genome sequence of a multidrug-resistant Chryseobacterium indologenes isolate from Malaysia.</title>
        <authorList>
            <person name="Yu C.Y."/>
            <person name="Ang G.Y."/>
            <person name="Cheng H.J."/>
            <person name="Cheong Y.M."/>
            <person name="Yin W.F."/>
            <person name="Chan K.G."/>
        </authorList>
    </citation>
    <scope>NUCLEOTIDE SEQUENCE [LARGE SCALE GENOMIC DNA]</scope>
    <source>
        <strain evidence="2 3">CI_885</strain>
    </source>
</reference>
<evidence type="ECO:0000313" key="3">
    <source>
        <dbReference type="Proteomes" id="UP000037953"/>
    </source>
</evidence>
<evidence type="ECO:0000313" key="2">
    <source>
        <dbReference type="EMBL" id="KPE51764.1"/>
    </source>
</evidence>